<evidence type="ECO:0000313" key="5">
    <source>
        <dbReference type="Proteomes" id="UP001183643"/>
    </source>
</evidence>
<dbReference type="CDD" id="cd03506">
    <property type="entry name" value="Delta6-FADS-like"/>
    <property type="match status" value="1"/>
</dbReference>
<feature type="compositionally biased region" description="Low complexity" evidence="1">
    <location>
        <begin position="390"/>
        <end position="407"/>
    </location>
</feature>
<dbReference type="GO" id="GO:0016020">
    <property type="term" value="C:membrane"/>
    <property type="evidence" value="ECO:0007669"/>
    <property type="project" value="TreeGrafter"/>
</dbReference>
<organism evidence="4 5">
    <name type="scientific">Catenuloplanes atrovinosus</name>
    <dbReference type="NCBI Taxonomy" id="137266"/>
    <lineage>
        <taxon>Bacteria</taxon>
        <taxon>Bacillati</taxon>
        <taxon>Actinomycetota</taxon>
        <taxon>Actinomycetes</taxon>
        <taxon>Micromonosporales</taxon>
        <taxon>Micromonosporaceae</taxon>
        <taxon>Catenuloplanes</taxon>
    </lineage>
</organism>
<evidence type="ECO:0000313" key="4">
    <source>
        <dbReference type="EMBL" id="MDR7277835.1"/>
    </source>
</evidence>
<keyword evidence="2" id="KW-0472">Membrane</keyword>
<evidence type="ECO:0000259" key="3">
    <source>
        <dbReference type="Pfam" id="PF00487"/>
    </source>
</evidence>
<dbReference type="GO" id="GO:0008610">
    <property type="term" value="P:lipid biosynthetic process"/>
    <property type="evidence" value="ECO:0007669"/>
    <property type="project" value="UniProtKB-ARBA"/>
</dbReference>
<keyword evidence="2" id="KW-1133">Transmembrane helix</keyword>
<dbReference type="Proteomes" id="UP001183643">
    <property type="component" value="Unassembled WGS sequence"/>
</dbReference>
<dbReference type="InterPro" id="IPR005804">
    <property type="entry name" value="FA_desaturase_dom"/>
</dbReference>
<gene>
    <name evidence="4" type="ORF">J2S41_004613</name>
</gene>
<keyword evidence="5" id="KW-1185">Reference proteome</keyword>
<protein>
    <submittedName>
        <fullName evidence="4">Linoleoyl-CoA desaturase</fullName>
        <ecNumber evidence="4">1.14.19.3</ecNumber>
    </submittedName>
</protein>
<accession>A0AAE3YQJ7</accession>
<dbReference type="GO" id="GO:0016213">
    <property type="term" value="F:acyl-CoA 6-desaturase activity"/>
    <property type="evidence" value="ECO:0007669"/>
    <property type="project" value="UniProtKB-EC"/>
</dbReference>
<feature type="domain" description="Fatty acid desaturase" evidence="3">
    <location>
        <begin position="72"/>
        <end position="340"/>
    </location>
</feature>
<dbReference type="AlphaFoldDB" id="A0AAE3YQJ7"/>
<dbReference type="EC" id="1.14.19.3" evidence="4"/>
<dbReference type="EMBL" id="JAVDYB010000001">
    <property type="protein sequence ID" value="MDR7277835.1"/>
    <property type="molecule type" value="Genomic_DNA"/>
</dbReference>
<comment type="caution">
    <text evidence="4">The sequence shown here is derived from an EMBL/GenBank/DDBJ whole genome shotgun (WGS) entry which is preliminary data.</text>
</comment>
<evidence type="ECO:0000256" key="1">
    <source>
        <dbReference type="SAM" id="MobiDB-lite"/>
    </source>
</evidence>
<feature type="transmembrane region" description="Helical" evidence="2">
    <location>
        <begin position="63"/>
        <end position="86"/>
    </location>
</feature>
<keyword evidence="4" id="KW-0560">Oxidoreductase</keyword>
<dbReference type="InterPro" id="IPR012171">
    <property type="entry name" value="Fatty_acid_desaturase"/>
</dbReference>
<evidence type="ECO:0000256" key="2">
    <source>
        <dbReference type="SAM" id="Phobius"/>
    </source>
</evidence>
<feature type="region of interest" description="Disordered" evidence="1">
    <location>
        <begin position="365"/>
        <end position="407"/>
    </location>
</feature>
<reference evidence="4" key="1">
    <citation type="submission" date="2023-07" db="EMBL/GenBank/DDBJ databases">
        <title>Sequencing the genomes of 1000 actinobacteria strains.</title>
        <authorList>
            <person name="Klenk H.-P."/>
        </authorList>
    </citation>
    <scope>NUCLEOTIDE SEQUENCE</scope>
    <source>
        <strain evidence="4">DSM 44707</strain>
    </source>
</reference>
<proteinExistence type="predicted"/>
<sequence>MTIMEKKDANPIAHLTPEDIEAIGRELDALRDEIMSSRGERDSAYIRKVISTQRRLELGSRAVLLFSLFPPAWVVGTIGLSIAKIIENMEIGHNVMHGQWDWMRDPKIHSTTWEWDNASPAEQWKHAHNEIHHTYTNVVGRDNDLGYGIMRVDEDQKWTPALLGQPLYNFINMCFFEYGIAAYDLQLGRNLKTRKRRRDPKFKAAYRQVLKKIGRQMLKDYVVHPALSGPSFLTTILANMTANLVRNVWTHSVIMCGHFPNGVETFSKTSIEGETRGEWYLRQMLGSANIRGSKFMHFMTGNLSHQIEHHLFPDMPSNRYAEIAPRIRDLFQRYGLTYTTGPLPMQVASAWYKVFRLALPTREDLRQRREGGRGTGAPRPPRKRVEGHASARGIPAPAGAAAMTATN</sequence>
<name>A0AAE3YQJ7_9ACTN</name>
<keyword evidence="2" id="KW-0812">Transmembrane</keyword>
<dbReference type="PANTHER" id="PTHR19353:SF19">
    <property type="entry name" value="DELTA(5) FATTY ACID DESATURASE C-RELATED"/>
    <property type="match status" value="1"/>
</dbReference>
<dbReference type="PANTHER" id="PTHR19353">
    <property type="entry name" value="FATTY ACID DESATURASE 2"/>
    <property type="match status" value="1"/>
</dbReference>
<dbReference type="Pfam" id="PF00487">
    <property type="entry name" value="FA_desaturase"/>
    <property type="match status" value="1"/>
</dbReference>